<name>A0AAE1F972_PETCI</name>
<dbReference type="Proteomes" id="UP001286313">
    <property type="component" value="Unassembled WGS sequence"/>
</dbReference>
<dbReference type="AlphaFoldDB" id="A0AAE1F972"/>
<evidence type="ECO:0000256" key="1">
    <source>
        <dbReference type="SAM" id="MobiDB-lite"/>
    </source>
</evidence>
<organism evidence="2 3">
    <name type="scientific">Petrolisthes cinctipes</name>
    <name type="common">Flat porcelain crab</name>
    <dbReference type="NCBI Taxonomy" id="88211"/>
    <lineage>
        <taxon>Eukaryota</taxon>
        <taxon>Metazoa</taxon>
        <taxon>Ecdysozoa</taxon>
        <taxon>Arthropoda</taxon>
        <taxon>Crustacea</taxon>
        <taxon>Multicrustacea</taxon>
        <taxon>Malacostraca</taxon>
        <taxon>Eumalacostraca</taxon>
        <taxon>Eucarida</taxon>
        <taxon>Decapoda</taxon>
        <taxon>Pleocyemata</taxon>
        <taxon>Anomura</taxon>
        <taxon>Galatheoidea</taxon>
        <taxon>Porcellanidae</taxon>
        <taxon>Petrolisthes</taxon>
    </lineage>
</organism>
<comment type="caution">
    <text evidence="2">The sequence shown here is derived from an EMBL/GenBank/DDBJ whole genome shotgun (WGS) entry which is preliminary data.</text>
</comment>
<accession>A0AAE1F972</accession>
<keyword evidence="3" id="KW-1185">Reference proteome</keyword>
<gene>
    <name evidence="2" type="ORF">Pcinc_025247</name>
</gene>
<evidence type="ECO:0000313" key="2">
    <source>
        <dbReference type="EMBL" id="KAK3869446.1"/>
    </source>
</evidence>
<feature type="region of interest" description="Disordered" evidence="1">
    <location>
        <begin position="1"/>
        <end position="21"/>
    </location>
</feature>
<dbReference type="EMBL" id="JAWQEG010002835">
    <property type="protein sequence ID" value="KAK3869446.1"/>
    <property type="molecule type" value="Genomic_DNA"/>
</dbReference>
<evidence type="ECO:0000313" key="3">
    <source>
        <dbReference type="Proteomes" id="UP001286313"/>
    </source>
</evidence>
<protein>
    <submittedName>
        <fullName evidence="2">Uncharacterized protein</fullName>
    </submittedName>
</protein>
<sequence length="98" mass="10949">MLTFTMTSLPPKPSLPPDSTKAKYASVLSQDRGLKFTLETLMVCDTKTSATYKITNDYTHHRPRFVIEGTTNTDITHTKSTVANRNAEHCYTPNLTSP</sequence>
<proteinExistence type="predicted"/>
<reference evidence="2" key="1">
    <citation type="submission" date="2023-10" db="EMBL/GenBank/DDBJ databases">
        <title>Genome assemblies of two species of porcelain crab, Petrolisthes cinctipes and Petrolisthes manimaculis (Anomura: Porcellanidae).</title>
        <authorList>
            <person name="Angst P."/>
        </authorList>
    </citation>
    <scope>NUCLEOTIDE SEQUENCE</scope>
    <source>
        <strain evidence="2">PB745_01</strain>
        <tissue evidence="2">Gill</tissue>
    </source>
</reference>